<proteinExistence type="predicted"/>
<reference evidence="1 2" key="1">
    <citation type="journal article" date="2012" name="Genome Biol.">
        <title>Sequencing three crocodilian genomes to illuminate the evolution of archosaurs and amniotes.</title>
        <authorList>
            <person name="St John J.A."/>
            <person name="Braun E.L."/>
            <person name="Isberg S.R."/>
            <person name="Miles L.G."/>
            <person name="Chong A.Y."/>
            <person name="Gongora J."/>
            <person name="Dalzell P."/>
            <person name="Moran C."/>
            <person name="Bed'hom B."/>
            <person name="Abzhanov A."/>
            <person name="Burgess S.C."/>
            <person name="Cooksey A.M."/>
            <person name="Castoe T.A."/>
            <person name="Crawford N.G."/>
            <person name="Densmore L.D."/>
            <person name="Drew J.C."/>
            <person name="Edwards S.V."/>
            <person name="Faircloth B.C."/>
            <person name="Fujita M.K."/>
            <person name="Greenwold M.J."/>
            <person name="Hoffmann F.G."/>
            <person name="Howard J.M."/>
            <person name="Iguchi T."/>
            <person name="Janes D.E."/>
            <person name="Khan S.Y."/>
            <person name="Kohno S."/>
            <person name="de Koning A.J."/>
            <person name="Lance S.L."/>
            <person name="McCarthy F.M."/>
            <person name="McCormack J.E."/>
            <person name="Merchant M.E."/>
            <person name="Peterson D.G."/>
            <person name="Pollock D.D."/>
            <person name="Pourmand N."/>
            <person name="Raney B.J."/>
            <person name="Roessler K.A."/>
            <person name="Sanford J.R."/>
            <person name="Sawyer R.H."/>
            <person name="Schmidt C.J."/>
            <person name="Triplett E.W."/>
            <person name="Tuberville T.D."/>
            <person name="Venegas-Anaya M."/>
            <person name="Howard J.T."/>
            <person name="Jarvis E.D."/>
            <person name="Guillette L.J.Jr."/>
            <person name="Glenn T.C."/>
            <person name="Green R.E."/>
            <person name="Ray D.A."/>
        </authorList>
    </citation>
    <scope>NUCLEOTIDE SEQUENCE [LARGE SCALE GENOMIC DNA]</scope>
    <source>
        <strain evidence="1">KSC_2009_1</strain>
    </source>
</reference>
<dbReference type="Proteomes" id="UP000050525">
    <property type="component" value="Unassembled WGS sequence"/>
</dbReference>
<accession>A0A151P5J5</accession>
<protein>
    <submittedName>
        <fullName evidence="1">Uncharacterized protein</fullName>
    </submittedName>
</protein>
<gene>
    <name evidence="1" type="ORF">Y1Q_0001742</name>
</gene>
<evidence type="ECO:0000313" key="1">
    <source>
        <dbReference type="EMBL" id="KYO44209.1"/>
    </source>
</evidence>
<comment type="caution">
    <text evidence="1">The sequence shown here is derived from an EMBL/GenBank/DDBJ whole genome shotgun (WGS) entry which is preliminary data.</text>
</comment>
<dbReference type="EMBL" id="AKHW03000840">
    <property type="protein sequence ID" value="KYO44209.1"/>
    <property type="molecule type" value="Genomic_DNA"/>
</dbReference>
<keyword evidence="2" id="KW-1185">Reference proteome</keyword>
<dbReference type="AlphaFoldDB" id="A0A151P5J5"/>
<sequence length="135" mass="15254">MMCRVQRGDLIVCWRMEAQEDAGGKHNTALTRKKARVSSRACCIQGRPVQPRGLFVQGDNEISERDVVLNGTVEMWHLEKFPGSCYTLVSWSNEPSSPLNFRKHILVVHKKIWFLANAPSHPLGLTTKAMLEPVI</sequence>
<organism evidence="1 2">
    <name type="scientific">Alligator mississippiensis</name>
    <name type="common">American alligator</name>
    <dbReference type="NCBI Taxonomy" id="8496"/>
    <lineage>
        <taxon>Eukaryota</taxon>
        <taxon>Metazoa</taxon>
        <taxon>Chordata</taxon>
        <taxon>Craniata</taxon>
        <taxon>Vertebrata</taxon>
        <taxon>Euteleostomi</taxon>
        <taxon>Archelosauria</taxon>
        <taxon>Archosauria</taxon>
        <taxon>Crocodylia</taxon>
        <taxon>Alligatoridae</taxon>
        <taxon>Alligatorinae</taxon>
        <taxon>Alligator</taxon>
    </lineage>
</organism>
<evidence type="ECO:0000313" key="2">
    <source>
        <dbReference type="Proteomes" id="UP000050525"/>
    </source>
</evidence>
<name>A0A151P5J5_ALLMI</name>